<proteinExistence type="predicted"/>
<dbReference type="AlphaFoldDB" id="A0AA40DP63"/>
<name>A0AA40DP63_9PEZI</name>
<gene>
    <name evidence="1" type="ORF">B0H67DRAFT_589166</name>
</gene>
<evidence type="ECO:0000313" key="1">
    <source>
        <dbReference type="EMBL" id="KAK0708037.1"/>
    </source>
</evidence>
<evidence type="ECO:0000313" key="2">
    <source>
        <dbReference type="Proteomes" id="UP001172102"/>
    </source>
</evidence>
<comment type="caution">
    <text evidence="1">The sequence shown here is derived from an EMBL/GenBank/DDBJ whole genome shotgun (WGS) entry which is preliminary data.</text>
</comment>
<keyword evidence="2" id="KW-1185">Reference proteome</keyword>
<protein>
    <submittedName>
        <fullName evidence="1">Uncharacterized protein</fullName>
    </submittedName>
</protein>
<dbReference type="EMBL" id="JAUKUA010000006">
    <property type="protein sequence ID" value="KAK0708037.1"/>
    <property type="molecule type" value="Genomic_DNA"/>
</dbReference>
<sequence>MALVRLGLSNGVSLTPEAVVNLALEPRTRLAALQHVISYVVFSSIDISSRSQLSMLPAPIAAFLQSIPPSEKGDTNARGEYL</sequence>
<dbReference type="Proteomes" id="UP001172102">
    <property type="component" value="Unassembled WGS sequence"/>
</dbReference>
<organism evidence="1 2">
    <name type="scientific">Lasiosphaeris hirsuta</name>
    <dbReference type="NCBI Taxonomy" id="260670"/>
    <lineage>
        <taxon>Eukaryota</taxon>
        <taxon>Fungi</taxon>
        <taxon>Dikarya</taxon>
        <taxon>Ascomycota</taxon>
        <taxon>Pezizomycotina</taxon>
        <taxon>Sordariomycetes</taxon>
        <taxon>Sordariomycetidae</taxon>
        <taxon>Sordariales</taxon>
        <taxon>Lasiosphaeriaceae</taxon>
        <taxon>Lasiosphaeris</taxon>
    </lineage>
</organism>
<reference evidence="1" key="1">
    <citation type="submission" date="2023-06" db="EMBL/GenBank/DDBJ databases">
        <title>Genome-scale phylogeny and comparative genomics of the fungal order Sordariales.</title>
        <authorList>
            <consortium name="Lawrence Berkeley National Laboratory"/>
            <person name="Hensen N."/>
            <person name="Bonometti L."/>
            <person name="Westerberg I."/>
            <person name="Brannstrom I.O."/>
            <person name="Guillou S."/>
            <person name="Cros-Aarteil S."/>
            <person name="Calhoun S."/>
            <person name="Haridas S."/>
            <person name="Kuo A."/>
            <person name="Mondo S."/>
            <person name="Pangilinan J."/>
            <person name="Riley R."/>
            <person name="Labutti K."/>
            <person name="Andreopoulos B."/>
            <person name="Lipzen A."/>
            <person name="Chen C."/>
            <person name="Yanf M."/>
            <person name="Daum C."/>
            <person name="Ng V."/>
            <person name="Clum A."/>
            <person name="Steindorff A."/>
            <person name="Ohm R."/>
            <person name="Martin F."/>
            <person name="Silar P."/>
            <person name="Natvig D."/>
            <person name="Lalanne C."/>
            <person name="Gautier V."/>
            <person name="Ament-Velasquez S.L."/>
            <person name="Kruys A."/>
            <person name="Hutchinson M.I."/>
            <person name="Powell A.J."/>
            <person name="Barry K."/>
            <person name="Miller A.N."/>
            <person name="Grigoriev I.V."/>
            <person name="Debuchy R."/>
            <person name="Gladieux P."/>
            <person name="Thoren M.H."/>
            <person name="Johannesson H."/>
        </authorList>
    </citation>
    <scope>NUCLEOTIDE SEQUENCE</scope>
    <source>
        <strain evidence="1">SMH4607-1</strain>
    </source>
</reference>
<accession>A0AA40DP63</accession>